<evidence type="ECO:0000256" key="3">
    <source>
        <dbReference type="ARBA" id="ARBA00022989"/>
    </source>
</evidence>
<dbReference type="Gene3D" id="3.30.450.350">
    <property type="entry name" value="CHASE domain"/>
    <property type="match status" value="1"/>
</dbReference>
<dbReference type="InterPro" id="IPR001633">
    <property type="entry name" value="EAL_dom"/>
</dbReference>
<dbReference type="PANTHER" id="PTHR44757">
    <property type="entry name" value="DIGUANYLATE CYCLASE DGCP"/>
    <property type="match status" value="1"/>
</dbReference>
<dbReference type="FunFam" id="3.20.20.450:FF:000001">
    <property type="entry name" value="Cyclic di-GMP phosphodiesterase yahA"/>
    <property type="match status" value="1"/>
</dbReference>
<dbReference type="PANTHER" id="PTHR44757:SF2">
    <property type="entry name" value="BIOFILM ARCHITECTURE MAINTENANCE PROTEIN MBAA"/>
    <property type="match status" value="1"/>
</dbReference>
<dbReference type="NCBIfam" id="TIGR00254">
    <property type="entry name" value="GGDEF"/>
    <property type="match status" value="1"/>
</dbReference>
<dbReference type="InterPro" id="IPR042240">
    <property type="entry name" value="CHASE_sf"/>
</dbReference>
<dbReference type="InterPro" id="IPR000700">
    <property type="entry name" value="PAS-assoc_C"/>
</dbReference>
<dbReference type="CDD" id="cd00130">
    <property type="entry name" value="PAS"/>
    <property type="match status" value="2"/>
</dbReference>
<dbReference type="Pfam" id="PF00563">
    <property type="entry name" value="EAL"/>
    <property type="match status" value="1"/>
</dbReference>
<dbReference type="GO" id="GO:0007165">
    <property type="term" value="P:signal transduction"/>
    <property type="evidence" value="ECO:0007669"/>
    <property type="project" value="UniProtKB-ARBA"/>
</dbReference>
<dbReference type="SMART" id="SM00091">
    <property type="entry name" value="PAS"/>
    <property type="match status" value="2"/>
</dbReference>
<feature type="domain" description="EAL" evidence="7">
    <location>
        <begin position="796"/>
        <end position="1049"/>
    </location>
</feature>
<keyword evidence="3 5" id="KW-1133">Transmembrane helix</keyword>
<dbReference type="InterPro" id="IPR000014">
    <property type="entry name" value="PAS"/>
</dbReference>
<evidence type="ECO:0000259" key="7">
    <source>
        <dbReference type="PROSITE" id="PS50883"/>
    </source>
</evidence>
<dbReference type="SUPFAM" id="SSF55073">
    <property type="entry name" value="Nucleotide cyclase"/>
    <property type="match status" value="1"/>
</dbReference>
<dbReference type="Pfam" id="PF13426">
    <property type="entry name" value="PAS_9"/>
    <property type="match status" value="1"/>
</dbReference>
<dbReference type="SMART" id="SM00267">
    <property type="entry name" value="GGDEF"/>
    <property type="match status" value="1"/>
</dbReference>
<dbReference type="InterPro" id="IPR000160">
    <property type="entry name" value="GGDEF_dom"/>
</dbReference>
<gene>
    <name evidence="9" type="ORF">F7P80_11905</name>
</gene>
<dbReference type="PROSITE" id="PS50887">
    <property type="entry name" value="GGDEF"/>
    <property type="match status" value="1"/>
</dbReference>
<dbReference type="InterPro" id="IPR035919">
    <property type="entry name" value="EAL_sf"/>
</dbReference>
<evidence type="ECO:0000256" key="5">
    <source>
        <dbReference type="SAM" id="Phobius"/>
    </source>
</evidence>
<dbReference type="InterPro" id="IPR006189">
    <property type="entry name" value="CHASE_dom"/>
</dbReference>
<dbReference type="CDD" id="cd01948">
    <property type="entry name" value="EAL"/>
    <property type="match status" value="1"/>
</dbReference>
<keyword evidence="4 5" id="KW-0472">Membrane</keyword>
<dbReference type="CDD" id="cd01949">
    <property type="entry name" value="GGDEF"/>
    <property type="match status" value="1"/>
</dbReference>
<dbReference type="SUPFAM" id="SSF55785">
    <property type="entry name" value="PYP-like sensor domain (PAS domain)"/>
    <property type="match status" value="2"/>
</dbReference>
<dbReference type="SMART" id="SM01079">
    <property type="entry name" value="CHASE"/>
    <property type="match status" value="1"/>
</dbReference>
<evidence type="ECO:0000256" key="2">
    <source>
        <dbReference type="ARBA" id="ARBA00022692"/>
    </source>
</evidence>
<dbReference type="PROSITE" id="PS50113">
    <property type="entry name" value="PAC"/>
    <property type="match status" value="1"/>
</dbReference>
<evidence type="ECO:0000256" key="1">
    <source>
        <dbReference type="ARBA" id="ARBA00004370"/>
    </source>
</evidence>
<evidence type="ECO:0000313" key="9">
    <source>
        <dbReference type="EMBL" id="KAB0586051.1"/>
    </source>
</evidence>
<dbReference type="EMBL" id="VZOT01000008">
    <property type="protein sequence ID" value="KAB0586051.1"/>
    <property type="molecule type" value="Genomic_DNA"/>
</dbReference>
<proteinExistence type="predicted"/>
<dbReference type="InterPro" id="IPR013655">
    <property type="entry name" value="PAS_fold_3"/>
</dbReference>
<dbReference type="SMART" id="SM00052">
    <property type="entry name" value="EAL"/>
    <property type="match status" value="1"/>
</dbReference>
<dbReference type="PROSITE" id="PS50883">
    <property type="entry name" value="EAL"/>
    <property type="match status" value="1"/>
</dbReference>
<dbReference type="GO" id="GO:0016020">
    <property type="term" value="C:membrane"/>
    <property type="evidence" value="ECO:0007669"/>
    <property type="project" value="UniProtKB-SubCell"/>
</dbReference>
<name>A0A6A1R165_9BURK</name>
<comment type="caution">
    <text evidence="9">The sequence shown here is derived from an EMBL/GenBank/DDBJ whole genome shotgun (WGS) entry which is preliminary data.</text>
</comment>
<dbReference type="InterPro" id="IPR052155">
    <property type="entry name" value="Biofilm_reg_signaling"/>
</dbReference>
<protein>
    <submittedName>
        <fullName evidence="9">EAL domain-containing protein</fullName>
    </submittedName>
</protein>
<accession>A0A6A1R165</accession>
<dbReference type="Pfam" id="PF08447">
    <property type="entry name" value="PAS_3"/>
    <property type="match status" value="1"/>
</dbReference>
<evidence type="ECO:0000259" key="6">
    <source>
        <dbReference type="PROSITE" id="PS50113"/>
    </source>
</evidence>
<dbReference type="Gene3D" id="3.30.70.270">
    <property type="match status" value="1"/>
</dbReference>
<dbReference type="InterPro" id="IPR035965">
    <property type="entry name" value="PAS-like_dom_sf"/>
</dbReference>
<feature type="transmembrane region" description="Helical" evidence="5">
    <location>
        <begin position="316"/>
        <end position="339"/>
    </location>
</feature>
<dbReference type="Gene3D" id="3.20.20.450">
    <property type="entry name" value="EAL domain"/>
    <property type="match status" value="1"/>
</dbReference>
<dbReference type="AlphaFoldDB" id="A0A6A1R165"/>
<dbReference type="GO" id="GO:0003824">
    <property type="term" value="F:catalytic activity"/>
    <property type="evidence" value="ECO:0007669"/>
    <property type="project" value="UniProtKB-ARBA"/>
</dbReference>
<feature type="domain" description="GGDEF" evidence="8">
    <location>
        <begin position="649"/>
        <end position="787"/>
    </location>
</feature>
<feature type="domain" description="PAC" evidence="6">
    <location>
        <begin position="435"/>
        <end position="488"/>
    </location>
</feature>
<organism evidence="9">
    <name type="scientific">Comamonas kerstersii</name>
    <dbReference type="NCBI Taxonomy" id="225992"/>
    <lineage>
        <taxon>Bacteria</taxon>
        <taxon>Pseudomonadati</taxon>
        <taxon>Pseudomonadota</taxon>
        <taxon>Betaproteobacteria</taxon>
        <taxon>Burkholderiales</taxon>
        <taxon>Comamonadaceae</taxon>
        <taxon>Comamonas</taxon>
    </lineage>
</organism>
<dbReference type="SUPFAM" id="SSF141868">
    <property type="entry name" value="EAL domain-like"/>
    <property type="match status" value="1"/>
</dbReference>
<dbReference type="InterPro" id="IPR043128">
    <property type="entry name" value="Rev_trsase/Diguanyl_cyclase"/>
</dbReference>
<comment type="subcellular location">
    <subcellularLocation>
        <location evidence="1">Membrane</location>
    </subcellularLocation>
</comment>
<dbReference type="Pfam" id="PF03924">
    <property type="entry name" value="CHASE"/>
    <property type="match status" value="1"/>
</dbReference>
<dbReference type="NCBIfam" id="TIGR00229">
    <property type="entry name" value="sensory_box"/>
    <property type="match status" value="2"/>
</dbReference>
<evidence type="ECO:0000259" key="8">
    <source>
        <dbReference type="PROSITE" id="PS50887"/>
    </source>
</evidence>
<dbReference type="Gene3D" id="3.30.450.20">
    <property type="entry name" value="PAS domain"/>
    <property type="match status" value="2"/>
</dbReference>
<dbReference type="Pfam" id="PF00990">
    <property type="entry name" value="GGDEF"/>
    <property type="match status" value="1"/>
</dbReference>
<reference evidence="9" key="1">
    <citation type="submission" date="2019-09" db="EMBL/GenBank/DDBJ databases">
        <title>Draft genome sequences of 48 bacterial type strains from the CCUG.</title>
        <authorList>
            <person name="Tunovic T."/>
            <person name="Pineiro-Iglesias B."/>
            <person name="Unosson C."/>
            <person name="Inganas E."/>
            <person name="Ohlen M."/>
            <person name="Cardew S."/>
            <person name="Jensie-Markopoulos S."/>
            <person name="Salva-Serra F."/>
            <person name="Jaen-Luchoro D."/>
            <person name="Karlsson R."/>
            <person name="Svensson-Stadler L."/>
            <person name="Chun J."/>
            <person name="Moore E."/>
        </authorList>
    </citation>
    <scope>NUCLEOTIDE SEQUENCE</scope>
    <source>
        <strain evidence="9">CCUG 15333</strain>
    </source>
</reference>
<keyword evidence="2 5" id="KW-0812">Transmembrane</keyword>
<sequence>MTVIRTRLKKTWLLWAPASVVFCAGVLASAGVVNALLDRQDKEEQSRVDHEIELFAASLQLRMTTYADLLRGMQPIFEMSSTHRSRRDFLQKTVVKQLPYRYPGIVSLSVSLRMLPDEYLEYRDSLVAELGEAERVSIEQMPAWDPQRKTYNVVDQIWPEQAASRLVGSDAIAHPAAELYAYKNAPRTTPRMSEPLQLRQLPHGVVGVLISVPFQRLEEAVPRLVGTVNMGVRLDALIEDLQEQGLLRNTAISLSDVGSVLPGNMVQYDEQPLYVSQEWNAMAPGTQGVRSFDILGRSWRLDYASHPQVLSSAERLYPWAIGALGLLTTLLLASMLALAARQRERALLKVQAKNNLLRYRTGRFNALFHQHAIGVAEVNAQTGQFLHVNARFCEIAGELSSRLTLKGLLGMLQPQDRESCEQALAQLRHGQQGHHSQVFQVLRADGSTVWAEMWLAPLREHGRELPGSHIVLLQDVSQRYHMQQQLQAREAYSSEMLRYMPVGFVVVGVVGNIEFINHQFESMTGWQQSDIPDESAMWRKLCVDTLEHARLLQRLASVRSNVAGNSMNMLAAEYLLRAKDGRELPVEVSGRFLDGRVLLSFVDVSQRKAAEAQIRWLGDYDTLTQLPNRRLLLDRLHEALVRSKKGGGSKGALLLLDIDNFKALNETLGHEHGDALLRLVATRLSGCIAGRHTLARQGGDEFAVVLEDLPVDPLEAGRSTEQVGCTILAALRTPFYLNEQDFHVTVSMGAVVFSGQNDSVEELLKRAELALYQAKSAGRDSLQFFDPSMQQAVSARVEMEKDIRLALERHEFDLFYQPQVCNGQVMGAEALLRWQHPSKGLISPAVFVPAAEDSGLILPLGEWALYAACRQLARWARDPALSQMSMSVNVSPRQFYQPDFVAQVQQALEVTGARAERLELELTEGMLLEDVEDTIRKMVQLKALGVSFSLDDFGTGYSSLSYLKRLPLDKLKIDQGFVREVVTSSNDAAIARSIIALGHSLGLQVIAEGVETEAQRAFLEENGCNFWQGYLFSRPQPAADFEAWARSYNAETTNLQATHFAPEVQPASAVKGYS</sequence>
<dbReference type="InterPro" id="IPR029787">
    <property type="entry name" value="Nucleotide_cyclase"/>
</dbReference>
<evidence type="ECO:0000256" key="4">
    <source>
        <dbReference type="ARBA" id="ARBA00023136"/>
    </source>
</evidence>
<feature type="transmembrane region" description="Helical" evidence="5">
    <location>
        <begin position="12"/>
        <end position="37"/>
    </location>
</feature>